<proteinExistence type="predicted"/>
<dbReference type="InterPro" id="IPR012341">
    <property type="entry name" value="6hp_glycosidase-like_sf"/>
</dbReference>
<dbReference type="Gene3D" id="2.60.120.260">
    <property type="entry name" value="Galactose-binding domain-like"/>
    <property type="match status" value="2"/>
</dbReference>
<comment type="catalytic activity">
    <reaction evidence="1">
        <text>Hydrolysis of terminal non-reducing alpha-L-rhamnose residues in alpha-L-rhamnosides.</text>
        <dbReference type="EC" id="3.2.1.40"/>
    </reaction>
</comment>
<protein>
    <recommendedName>
        <fullName evidence="2">alpha-L-rhamnosidase</fullName>
        <ecNumber evidence="2">3.2.1.40</ecNumber>
    </recommendedName>
</protein>
<dbReference type="Pfam" id="PF08531">
    <property type="entry name" value="Bac_rhamnosid_N"/>
    <property type="match status" value="1"/>
</dbReference>
<name>A0AAW8DG30_9MICC</name>
<evidence type="ECO:0000259" key="6">
    <source>
        <dbReference type="Pfam" id="PF17389"/>
    </source>
</evidence>
<dbReference type="Proteomes" id="UP001230951">
    <property type="component" value="Unassembled WGS sequence"/>
</dbReference>
<keyword evidence="10" id="KW-1185">Reference proteome</keyword>
<dbReference type="EMBL" id="JAUSTF010000004">
    <property type="protein sequence ID" value="MDQ0180720.1"/>
    <property type="molecule type" value="Genomic_DNA"/>
</dbReference>
<dbReference type="InterPro" id="IPR016007">
    <property type="entry name" value="Alpha_rhamnosid"/>
</dbReference>
<dbReference type="PANTHER" id="PTHR33307:SF6">
    <property type="entry name" value="ALPHA-RHAMNOSIDASE (EUROFUNG)-RELATED"/>
    <property type="match status" value="1"/>
</dbReference>
<evidence type="ECO:0000259" key="5">
    <source>
        <dbReference type="Pfam" id="PF08531"/>
    </source>
</evidence>
<dbReference type="Pfam" id="PF17389">
    <property type="entry name" value="Bac_rhamnosid6H"/>
    <property type="match status" value="1"/>
</dbReference>
<dbReference type="Proteomes" id="UP001242995">
    <property type="component" value="Unassembled WGS sequence"/>
</dbReference>
<dbReference type="SUPFAM" id="SSF48208">
    <property type="entry name" value="Six-hairpin glycosidases"/>
    <property type="match status" value="1"/>
</dbReference>
<evidence type="ECO:0000256" key="2">
    <source>
        <dbReference type="ARBA" id="ARBA00012652"/>
    </source>
</evidence>
<evidence type="ECO:0000256" key="3">
    <source>
        <dbReference type="ARBA" id="ARBA00022801"/>
    </source>
</evidence>
<dbReference type="Gene3D" id="2.60.420.10">
    <property type="entry name" value="Maltose phosphorylase, domain 3"/>
    <property type="match status" value="1"/>
</dbReference>
<comment type="caution">
    <text evidence="8">The sequence shown here is derived from an EMBL/GenBank/DDBJ whole genome shotgun (WGS) entry which is preliminary data.</text>
</comment>
<dbReference type="EC" id="3.2.1.40" evidence="2"/>
<evidence type="ECO:0000259" key="7">
    <source>
        <dbReference type="Pfam" id="PF17390"/>
    </source>
</evidence>
<dbReference type="AlphaFoldDB" id="A0AAW8DG30"/>
<feature type="domain" description="Alpha-L-rhamnosidase C-terminal" evidence="7">
    <location>
        <begin position="801"/>
        <end position="875"/>
    </location>
</feature>
<dbReference type="InterPro" id="IPR035398">
    <property type="entry name" value="Bac_rhamnosid_C"/>
</dbReference>
<dbReference type="InterPro" id="IPR013737">
    <property type="entry name" value="Bac_rhamnosid_N"/>
</dbReference>
<feature type="domain" description="Alpha-L-rhamnosidase six-hairpin glycosidase" evidence="6">
    <location>
        <begin position="451"/>
        <end position="799"/>
    </location>
</feature>
<dbReference type="Gene3D" id="1.50.10.10">
    <property type="match status" value="1"/>
</dbReference>
<dbReference type="Pfam" id="PF05592">
    <property type="entry name" value="Bac_rhamnosid"/>
    <property type="match status" value="1"/>
</dbReference>
<evidence type="ECO:0000313" key="10">
    <source>
        <dbReference type="Proteomes" id="UP001230951"/>
    </source>
</evidence>
<dbReference type="PIRSF" id="PIRSF010631">
    <property type="entry name" value="A-rhamnsds"/>
    <property type="match status" value="1"/>
</dbReference>
<evidence type="ECO:0000259" key="4">
    <source>
        <dbReference type="Pfam" id="PF05592"/>
    </source>
</evidence>
<dbReference type="InterPro" id="IPR013783">
    <property type="entry name" value="Ig-like_fold"/>
</dbReference>
<accession>A0AAW8DG30</accession>
<dbReference type="EMBL" id="JAUSRG010000003">
    <property type="protein sequence ID" value="MDP9904851.1"/>
    <property type="molecule type" value="Genomic_DNA"/>
</dbReference>
<organism evidence="8 11">
    <name type="scientific">Arthrobacter bambusae</name>
    <dbReference type="NCBI Taxonomy" id="1338426"/>
    <lineage>
        <taxon>Bacteria</taxon>
        <taxon>Bacillati</taxon>
        <taxon>Actinomycetota</taxon>
        <taxon>Actinomycetes</taxon>
        <taxon>Micrococcales</taxon>
        <taxon>Micrococcaceae</taxon>
        <taxon>Arthrobacter</taxon>
    </lineage>
</organism>
<sequence>MTSTSLAPQPAGLRQASVSRFSAEYRTDTAFVANPRPRLSWVVATESTDWQQTRAELRLTRAGAVESAVHEGPDSVLVEWPFEAIDAGEQVAVEVRVSGNDGGTTAWSAPLALAGGYLEGPWQAEAIGLPVLSRAEIPLGQPGQLRHEFTVGPGLAKATLFATAHGVYQAEINGSEVDDQVLKPGWTAYADRLNHETTDVTALLKQGANAIGVWLAGGWYTEKYGFHGFATPFYGEQPAVKVELHLEYADGTRQTVASGPEWRGTTAGPLVSSGIYAGESFDARRIEAGWSLPDFDDSRWLPACLDSRAADSRTAGSKPWAEATPAVAPPVRRIEELPVREVLTTPSGATVLDFGQNLVGRLRIRVSGDAGRRITLRHAEVLEDGELSLRPLRLAAATDSYTLAGGGEDSGEEEWEPRFTFHGFRYAQVDNWPGELDPAAITAVVIHNDMRRTGWFECSDPMLNRLHENALWGMRGNFLALPTDCPQRDERLGWTGDIQVFSPTASYLYDSLGFLSSWLQDLAIEQSHRNGVVPIVVPAVLGMLESPVAAWGDAATVVPWVLYERFGDLGLLGRQYRSMCDWADALLRVRDSSGLWQGQMQLGDWLDPAAPPDKPGAARTHGDIVASAYLFRSLDLTAKAAAVLGADDDHGKYSALAEDVRSAFLAEYVTPAGRMVSDAQTAYSLALMFGISTDPVQRQALGDRLAELARLGGYRIATGFVGTPLVADALTVTGHMDAAERLLTQTECPSWLYPVTQGATTIWERWDSILEDGTVNPGEMTSFNHYALGAIADWMHRTVAGLAPAAPGYRKQHIAPRPLRSLQHAGTSHETPYGLASVAWKRSGERILVEAVVPPGTTAVVSLPDGSEEFEVGSGRYAWDVPDAAPAAAYGAVSLDSPLSAIMDDPEAYAAVWQAIDAHDPAAAAQFRKDTVWYRQTSLNQGLIFTPAPIKREIGSALSALSGTRTDVPSLAPREH</sequence>
<dbReference type="GO" id="GO:0030596">
    <property type="term" value="F:alpha-L-rhamnosidase activity"/>
    <property type="evidence" value="ECO:0007669"/>
    <property type="project" value="UniProtKB-EC"/>
</dbReference>
<keyword evidence="8" id="KW-0326">Glycosidase</keyword>
<evidence type="ECO:0000313" key="8">
    <source>
        <dbReference type="EMBL" id="MDP9904851.1"/>
    </source>
</evidence>
<gene>
    <name evidence="8" type="ORF">J2S90_001806</name>
    <name evidence="9" type="ORF">J2S93_002147</name>
</gene>
<keyword evidence="3 8" id="KW-0378">Hydrolase</keyword>
<dbReference type="Pfam" id="PF17390">
    <property type="entry name" value="Bac_rhamnosid_C"/>
    <property type="match status" value="1"/>
</dbReference>
<dbReference type="InterPro" id="IPR035396">
    <property type="entry name" value="Bac_rhamnosid6H"/>
</dbReference>
<dbReference type="Pfam" id="PF25788">
    <property type="entry name" value="Ig_Rha78A_N"/>
    <property type="match status" value="1"/>
</dbReference>
<dbReference type="InterPro" id="IPR008928">
    <property type="entry name" value="6-hairpin_glycosidase_sf"/>
</dbReference>
<dbReference type="GO" id="GO:0005975">
    <property type="term" value="P:carbohydrate metabolic process"/>
    <property type="evidence" value="ECO:0007669"/>
    <property type="project" value="InterPro"/>
</dbReference>
<feature type="domain" description="Bacterial alpha-L-rhamnosidase N-terminal" evidence="5">
    <location>
        <begin position="156"/>
        <end position="305"/>
    </location>
</feature>
<dbReference type="RefSeq" id="WP_306960761.1">
    <property type="nucleotide sequence ID" value="NZ_JAUSRG010000003.1"/>
</dbReference>
<dbReference type="Gene3D" id="2.60.40.10">
    <property type="entry name" value="Immunoglobulins"/>
    <property type="match status" value="1"/>
</dbReference>
<dbReference type="InterPro" id="IPR008902">
    <property type="entry name" value="Rhamnosid_concanavalin"/>
</dbReference>
<feature type="domain" description="Alpha-L-rhamnosidase concanavalin-like" evidence="4">
    <location>
        <begin position="344"/>
        <end position="447"/>
    </location>
</feature>
<evidence type="ECO:0000256" key="1">
    <source>
        <dbReference type="ARBA" id="ARBA00001445"/>
    </source>
</evidence>
<evidence type="ECO:0000313" key="9">
    <source>
        <dbReference type="EMBL" id="MDQ0180720.1"/>
    </source>
</evidence>
<reference evidence="8 10" key="1">
    <citation type="submission" date="2023-07" db="EMBL/GenBank/DDBJ databases">
        <title>Sorghum-associated microbial communities from plants grown in Nebraska, USA.</title>
        <authorList>
            <person name="Schachtman D."/>
        </authorList>
    </citation>
    <scope>NUCLEOTIDE SEQUENCE</scope>
    <source>
        <strain evidence="8">DS1006</strain>
        <strain evidence="9 10">DS1016</strain>
    </source>
</reference>
<evidence type="ECO:0000313" key="11">
    <source>
        <dbReference type="Proteomes" id="UP001242995"/>
    </source>
</evidence>
<dbReference type="PANTHER" id="PTHR33307">
    <property type="entry name" value="ALPHA-RHAMNOSIDASE (EUROFUNG)"/>
    <property type="match status" value="1"/>
</dbReference>